<dbReference type="Pfam" id="PF00172">
    <property type="entry name" value="Zn_clus"/>
    <property type="match status" value="1"/>
</dbReference>
<dbReference type="Proteomes" id="UP000326198">
    <property type="component" value="Unassembled WGS sequence"/>
</dbReference>
<dbReference type="GO" id="GO:0045944">
    <property type="term" value="P:positive regulation of transcription by RNA polymerase II"/>
    <property type="evidence" value="ECO:0007669"/>
    <property type="project" value="TreeGrafter"/>
</dbReference>
<organism evidence="8 9">
    <name type="scientific">Aspergillus bertholletiae</name>
    <dbReference type="NCBI Taxonomy" id="1226010"/>
    <lineage>
        <taxon>Eukaryota</taxon>
        <taxon>Fungi</taxon>
        <taxon>Dikarya</taxon>
        <taxon>Ascomycota</taxon>
        <taxon>Pezizomycotina</taxon>
        <taxon>Eurotiomycetes</taxon>
        <taxon>Eurotiomycetidae</taxon>
        <taxon>Eurotiales</taxon>
        <taxon>Aspergillaceae</taxon>
        <taxon>Aspergillus</taxon>
        <taxon>Aspergillus subgen. Circumdati</taxon>
    </lineage>
</organism>
<dbReference type="SMART" id="SM00066">
    <property type="entry name" value="GAL4"/>
    <property type="match status" value="1"/>
</dbReference>
<dbReference type="Gene3D" id="4.10.240.10">
    <property type="entry name" value="Zn(2)-C6 fungal-type DNA-binding domain"/>
    <property type="match status" value="1"/>
</dbReference>
<evidence type="ECO:0000256" key="6">
    <source>
        <dbReference type="SAM" id="MobiDB-lite"/>
    </source>
</evidence>
<feature type="region of interest" description="Disordered" evidence="6">
    <location>
        <begin position="1"/>
        <end position="21"/>
    </location>
</feature>
<evidence type="ECO:0000256" key="5">
    <source>
        <dbReference type="ARBA" id="ARBA00023242"/>
    </source>
</evidence>
<evidence type="ECO:0000256" key="1">
    <source>
        <dbReference type="ARBA" id="ARBA00004123"/>
    </source>
</evidence>
<dbReference type="EMBL" id="ML736233">
    <property type="protein sequence ID" value="KAE8376837.1"/>
    <property type="molecule type" value="Genomic_DNA"/>
</dbReference>
<dbReference type="InterPro" id="IPR001138">
    <property type="entry name" value="Zn2Cys6_DnaBD"/>
</dbReference>
<dbReference type="InterPro" id="IPR036864">
    <property type="entry name" value="Zn2-C6_fun-type_DNA-bd_sf"/>
</dbReference>
<dbReference type="CDD" id="cd00067">
    <property type="entry name" value="GAL4"/>
    <property type="match status" value="1"/>
</dbReference>
<feature type="domain" description="Zn(2)-C6 fungal-type" evidence="7">
    <location>
        <begin position="61"/>
        <end position="91"/>
    </location>
</feature>
<evidence type="ECO:0000256" key="4">
    <source>
        <dbReference type="ARBA" id="ARBA00023163"/>
    </source>
</evidence>
<dbReference type="GO" id="GO:0008270">
    <property type="term" value="F:zinc ion binding"/>
    <property type="evidence" value="ECO:0007669"/>
    <property type="project" value="InterPro"/>
</dbReference>
<feature type="region of interest" description="Disordered" evidence="6">
    <location>
        <begin position="33"/>
        <end position="55"/>
    </location>
</feature>
<evidence type="ECO:0000313" key="8">
    <source>
        <dbReference type="EMBL" id="KAE8376837.1"/>
    </source>
</evidence>
<dbReference type="GO" id="GO:0000976">
    <property type="term" value="F:transcription cis-regulatory region binding"/>
    <property type="evidence" value="ECO:0007669"/>
    <property type="project" value="TreeGrafter"/>
</dbReference>
<gene>
    <name evidence="8" type="ORF">BDV26DRAFT_228048</name>
</gene>
<dbReference type="InterPro" id="IPR021858">
    <property type="entry name" value="Fun_TF"/>
</dbReference>
<dbReference type="PANTHER" id="PTHR37534:SF49">
    <property type="entry name" value="LYSINE BIOSYNTHESIS REGULATORY PROTEIN LYS14"/>
    <property type="match status" value="1"/>
</dbReference>
<keyword evidence="9" id="KW-1185">Reference proteome</keyword>
<dbReference type="PROSITE" id="PS00463">
    <property type="entry name" value="ZN2_CY6_FUNGAL_1"/>
    <property type="match status" value="1"/>
</dbReference>
<keyword evidence="5" id="KW-0539">Nucleus</keyword>
<evidence type="ECO:0000256" key="2">
    <source>
        <dbReference type="ARBA" id="ARBA00023015"/>
    </source>
</evidence>
<dbReference type="GO" id="GO:0000981">
    <property type="term" value="F:DNA-binding transcription factor activity, RNA polymerase II-specific"/>
    <property type="evidence" value="ECO:0007669"/>
    <property type="project" value="InterPro"/>
</dbReference>
<proteinExistence type="predicted"/>
<keyword evidence="4" id="KW-0804">Transcription</keyword>
<evidence type="ECO:0000256" key="3">
    <source>
        <dbReference type="ARBA" id="ARBA00023125"/>
    </source>
</evidence>
<sequence>MTAISLVRSNKQGKPSRKRSLWLPIIAPKNTTSSSGVNLPTPVKASTPRSRRRFPPRSRTGCWTCRSRKVKCDEKHPRCNQCTRLGHDCDYRPRLSFRDDTRRVIARMSDVKTIGNLVWDPHVCRNIRPPADYGLPDLLPSFATLTSDEEWERKAQSSLPGTYTVVIMPASFSYLPGHADEKSGAQCRSSTSSPLLDIRQCSQQNEAYDPNVIILKIFPDVGRCLCSNCRGSTHMLEPDSLDFSCSSTASVYSADLGAPDELDDQDQAKLMEYESMLLSHFRNVVWPKLVGQGIWSDESDGHRLGVEVLEQEAAIYPPLFQVMMAISKLALDRQGHSVDMSTVNPCQHNFLLPQNIHHHRDSLPSDGLFLTEFLLLIHGVMAATPDGSIFWSHHISQMLEITFMRQSVFGVERFPFVIWWVCYIDLYALLSGTGTGDYVKMVIERDLLPWPEFISSSIGSSGSSITGLHELGNLTLLLRLYKDMFRLAVQLGLVITDLKKPDILYSYTPINLQQRGVDLCEDFKRLWDSSEVRFWAENQTSLPKQLHSILEQIKLLFHTSLLFYYTSTSPGQSNGLGEIPKQKVHHHSTTILQHAEAMIVKSPGSPQHSIIFPLFLAGVAAETIDLKVKAWELLSNLEENEIGYNASTTCHMLQLVYEYQMQRSGNGTRPFPWIDWIGFLAERGFRLVGYR</sequence>
<evidence type="ECO:0000313" key="9">
    <source>
        <dbReference type="Proteomes" id="UP000326198"/>
    </source>
</evidence>
<keyword evidence="2" id="KW-0805">Transcription regulation</keyword>
<reference evidence="8 9" key="1">
    <citation type="submission" date="2019-04" db="EMBL/GenBank/DDBJ databases">
        <title>Friends and foes A comparative genomics studyof 23 Aspergillus species from section Flavi.</title>
        <authorList>
            <consortium name="DOE Joint Genome Institute"/>
            <person name="Kjaerbolling I."/>
            <person name="Vesth T."/>
            <person name="Frisvad J.C."/>
            <person name="Nybo J.L."/>
            <person name="Theobald S."/>
            <person name="Kildgaard S."/>
            <person name="Isbrandt T."/>
            <person name="Kuo A."/>
            <person name="Sato A."/>
            <person name="Lyhne E.K."/>
            <person name="Kogle M.E."/>
            <person name="Wiebenga A."/>
            <person name="Kun R.S."/>
            <person name="Lubbers R.J."/>
            <person name="Makela M.R."/>
            <person name="Barry K."/>
            <person name="Chovatia M."/>
            <person name="Clum A."/>
            <person name="Daum C."/>
            <person name="Haridas S."/>
            <person name="He G."/>
            <person name="LaButti K."/>
            <person name="Lipzen A."/>
            <person name="Mondo S."/>
            <person name="Riley R."/>
            <person name="Salamov A."/>
            <person name="Simmons B.A."/>
            <person name="Magnuson J.K."/>
            <person name="Henrissat B."/>
            <person name="Mortensen U.H."/>
            <person name="Larsen T.O."/>
            <person name="Devries R.P."/>
            <person name="Grigoriev I.V."/>
            <person name="Machida M."/>
            <person name="Baker S.E."/>
            <person name="Andersen M.R."/>
        </authorList>
    </citation>
    <scope>NUCLEOTIDE SEQUENCE [LARGE SCALE GENOMIC DNA]</scope>
    <source>
        <strain evidence="8 9">IBT 29228</strain>
    </source>
</reference>
<dbReference type="AlphaFoldDB" id="A0A5N7B404"/>
<keyword evidence="3" id="KW-0238">DNA-binding</keyword>
<dbReference type="SUPFAM" id="SSF57701">
    <property type="entry name" value="Zn2/Cys6 DNA-binding domain"/>
    <property type="match status" value="1"/>
</dbReference>
<dbReference type="PANTHER" id="PTHR37534">
    <property type="entry name" value="TRANSCRIPTIONAL ACTIVATOR PROTEIN UGA3"/>
    <property type="match status" value="1"/>
</dbReference>
<accession>A0A5N7B404</accession>
<evidence type="ECO:0000259" key="7">
    <source>
        <dbReference type="PROSITE" id="PS50048"/>
    </source>
</evidence>
<comment type="subcellular location">
    <subcellularLocation>
        <location evidence="1">Nucleus</location>
    </subcellularLocation>
</comment>
<dbReference type="PROSITE" id="PS50048">
    <property type="entry name" value="ZN2_CY6_FUNGAL_2"/>
    <property type="match status" value="1"/>
</dbReference>
<dbReference type="OrthoDB" id="3598904at2759"/>
<dbReference type="GO" id="GO:0005634">
    <property type="term" value="C:nucleus"/>
    <property type="evidence" value="ECO:0007669"/>
    <property type="project" value="UniProtKB-SubCell"/>
</dbReference>
<dbReference type="Pfam" id="PF11951">
    <property type="entry name" value="Fungal_trans_2"/>
    <property type="match status" value="1"/>
</dbReference>
<name>A0A5N7B404_9EURO</name>
<protein>
    <recommendedName>
        <fullName evidence="7">Zn(2)-C6 fungal-type domain-containing protein</fullName>
    </recommendedName>
</protein>